<evidence type="ECO:0000313" key="2">
    <source>
        <dbReference type="Proteomes" id="UP000198553"/>
    </source>
</evidence>
<evidence type="ECO:0000313" key="1">
    <source>
        <dbReference type="EMBL" id="SEM75632.1"/>
    </source>
</evidence>
<dbReference type="STRING" id="930146.SAMN05192533_105206"/>
<sequence length="116" mass="13682">MISINSNEMNHIIEVEVKGKISENDIHEFEQYFNQKKENQEELNLLLAVEDAKYSLNGLIEDFKFDIKHWNDFHKIAVVSDDNWIELGSKLTDILPTIEVKHFNDHEKDKAKAWLN</sequence>
<dbReference type="InterPro" id="IPR036513">
    <property type="entry name" value="STAS_dom_sf"/>
</dbReference>
<dbReference type="Gene3D" id="3.40.50.10600">
    <property type="entry name" value="SpoIIaa-like domains"/>
    <property type="match status" value="1"/>
</dbReference>
<dbReference type="RefSeq" id="WP_090744073.1">
    <property type="nucleotide sequence ID" value="NZ_FOBW01000005.1"/>
</dbReference>
<keyword evidence="2" id="KW-1185">Reference proteome</keyword>
<dbReference type="SUPFAM" id="SSF52091">
    <property type="entry name" value="SpoIIaa-like"/>
    <property type="match status" value="1"/>
</dbReference>
<dbReference type="EMBL" id="FOBW01000005">
    <property type="protein sequence ID" value="SEM75632.1"/>
    <property type="molecule type" value="Genomic_DNA"/>
</dbReference>
<accession>A0A1H8AY03</accession>
<reference evidence="2" key="1">
    <citation type="submission" date="2016-10" db="EMBL/GenBank/DDBJ databases">
        <authorList>
            <person name="Varghese N."/>
            <person name="Submissions S."/>
        </authorList>
    </citation>
    <scope>NUCLEOTIDE SEQUENCE [LARGE SCALE GENOMIC DNA]</scope>
    <source>
        <strain evidence="2">B48,IBRC-M 10115,DSM 25386,CECT 8001</strain>
    </source>
</reference>
<dbReference type="OrthoDB" id="2389786at2"/>
<name>A0A1H8AY03_9BACI</name>
<dbReference type="Pfam" id="PF11964">
    <property type="entry name" value="SpoIIAA-like"/>
    <property type="match status" value="1"/>
</dbReference>
<dbReference type="Proteomes" id="UP000198553">
    <property type="component" value="Unassembled WGS sequence"/>
</dbReference>
<gene>
    <name evidence="1" type="ORF">SAMN05192533_105206</name>
</gene>
<dbReference type="InterPro" id="IPR038396">
    <property type="entry name" value="SpoIIAA-like_sf"/>
</dbReference>
<protein>
    <submittedName>
        <fullName evidence="1">SpoIIAA-like</fullName>
    </submittedName>
</protein>
<proteinExistence type="predicted"/>
<dbReference type="InterPro" id="IPR021866">
    <property type="entry name" value="SpoIIAA-like"/>
</dbReference>
<organism evidence="1 2">
    <name type="scientific">Mesobacillus persicus</name>
    <dbReference type="NCBI Taxonomy" id="930146"/>
    <lineage>
        <taxon>Bacteria</taxon>
        <taxon>Bacillati</taxon>
        <taxon>Bacillota</taxon>
        <taxon>Bacilli</taxon>
        <taxon>Bacillales</taxon>
        <taxon>Bacillaceae</taxon>
        <taxon>Mesobacillus</taxon>
    </lineage>
</organism>
<dbReference type="AlphaFoldDB" id="A0A1H8AY03"/>